<feature type="region of interest" description="Disordered" evidence="2">
    <location>
        <begin position="1619"/>
        <end position="1702"/>
    </location>
</feature>
<dbReference type="EMBL" id="CAIIXF020000007">
    <property type="protein sequence ID" value="CAH1790320.1"/>
    <property type="molecule type" value="Genomic_DNA"/>
</dbReference>
<feature type="compositionally biased region" description="Polar residues" evidence="2">
    <location>
        <begin position="544"/>
        <end position="553"/>
    </location>
</feature>
<feature type="coiled-coil region" evidence="1">
    <location>
        <begin position="188"/>
        <end position="281"/>
    </location>
</feature>
<keyword evidence="1" id="KW-0175">Coiled coil</keyword>
<feature type="region of interest" description="Disordered" evidence="2">
    <location>
        <begin position="787"/>
        <end position="815"/>
    </location>
</feature>
<feature type="compositionally biased region" description="Polar residues" evidence="2">
    <location>
        <begin position="492"/>
        <end position="511"/>
    </location>
</feature>
<keyword evidence="4" id="KW-1185">Reference proteome</keyword>
<feature type="compositionally biased region" description="Basic and acidic residues" evidence="2">
    <location>
        <begin position="472"/>
        <end position="487"/>
    </location>
</feature>
<feature type="coiled-coil region" evidence="1">
    <location>
        <begin position="1226"/>
        <end position="1285"/>
    </location>
</feature>
<proteinExistence type="predicted"/>
<dbReference type="OrthoDB" id="10037468at2759"/>
<comment type="caution">
    <text evidence="3">The sequence shown here is derived from an EMBL/GenBank/DDBJ whole genome shotgun (WGS) entry which is preliminary data.</text>
</comment>
<feature type="region of interest" description="Disordered" evidence="2">
    <location>
        <begin position="1053"/>
        <end position="1090"/>
    </location>
</feature>
<organism evidence="3 4">
    <name type="scientific">Owenia fusiformis</name>
    <name type="common">Polychaete worm</name>
    <dbReference type="NCBI Taxonomy" id="6347"/>
    <lineage>
        <taxon>Eukaryota</taxon>
        <taxon>Metazoa</taxon>
        <taxon>Spiralia</taxon>
        <taxon>Lophotrochozoa</taxon>
        <taxon>Annelida</taxon>
        <taxon>Polychaeta</taxon>
        <taxon>Sedentaria</taxon>
        <taxon>Canalipalpata</taxon>
        <taxon>Sabellida</taxon>
        <taxon>Oweniida</taxon>
        <taxon>Oweniidae</taxon>
        <taxon>Owenia</taxon>
    </lineage>
</organism>
<feature type="region of interest" description="Disordered" evidence="2">
    <location>
        <begin position="737"/>
        <end position="775"/>
    </location>
</feature>
<feature type="region of interest" description="Disordered" evidence="2">
    <location>
        <begin position="1440"/>
        <end position="1522"/>
    </location>
</feature>
<feature type="compositionally biased region" description="Low complexity" evidence="2">
    <location>
        <begin position="1073"/>
        <end position="1090"/>
    </location>
</feature>
<dbReference type="PANTHER" id="PTHR37915:SF3">
    <property type="match status" value="1"/>
</dbReference>
<sequence length="1728" mass="193524">MAMNYVGNIAILDRGDAPAQVVIDKNARSLAQRVADDTREELDRVMGRVEHIYDDLDAADKLQQNTRLSSMEYLSDVFELEELLKDQVKKKKYQQQVTVFVIGFQNVAGTKLKLLQQVNDFFMDSSQQMEEEDLATPTPEFNLDEVAENMASTIDTAQDLSKKLGEINHEMVEYLTSVSATKAGNRGKRKLEKALGAAKEDIQKLTDNLLAAQQELEDREEKMQQLFKQIEGKSMEVNKFKTAAEVARKAAAEADLLQDELEKRDKRITEMRRKIADLELEVGQVSYSREQTQGRMSKANTHGKEKIESLQTALDDKINELAINKKELQNLHEQQTEELTKDHAETIEKMKQDHAEEIRKLMEEMQEVEEHVNKMSFEKSSDVDALIKEKEKAMEEMFESKMEDARKQLEKEIKAAAPPEPKAKKGGKKKGKEEPKKDPKATAEAQAALAKLLNANKPPTPATPAEGSMIEQNKESSRNTSRAESRPKPGSRGSNKGKSPSRPNTKSSSVSPARKPQRSKSEIATQDDGDGPNSGQVVRGPPTRGSQQHTNLDTVDEDYDINVEDLPDILNEDAWAVPKTPQDLKLKYAQHRLLSKHKLAELGDDVEAANATTQRKVKTLKVQFQEHKAKWSKEREILIEQIEQLQKLQNEAEHEADEAMNQLETFIDEQEKLEKEEEKLRDHVMSRSGMTKISLDEAKSSLQTTLDANAKSDLDLQERLMQQTDDAKAEEMANKLANLGRVKSEPEVKASPTEEEELQRSKTEPPGGILKSDLNVKDLKISRKAVSFVEEPKSKTPSEPEQPPVNIEPEEEDDLAPEQIQALKEVREMMDESKMAAETFTVLTKLRTDLQTTNEDEQGLSDEQWMRTATIMTMSTRVAKEATILGLSPEGVFYSFARINPKDGITQESLKNVDFTQKALPQLDPQYIKMKSAMESELETELTGLTGLTGVSGPGMVAGNFDAVSISSRSIPMSAGTTRSITRPQISGTNEDEIRASSVLSRVSLRDQFKNHLDAQRSMTAERRSNTPAIDVESYKSTVLNEELDENADIPFTEEEGTATMSFHKGTSPPPGSTMMSSSQHAPSLHSKASSSCASIESRKSLSIAEHPVVNEYIKTYDVVINFKDTLSKLFLDKDMMSLAEILADLDPVMFNREIKVQPQIEMMTSSVLKVLEEITSLISSILFNDRDYNVSSLLNVSRDPTRTLDAGSTHGSLKSGKSVATTDDVRELRDAYFEIEKRLEEQRRRYEEQNSHNTVLMMEMQDTINQLQREISTIDKERQDQKEATSSPEPSIMFTRLDVERNTKVIKRAGDEGRLPNAVIQDAVKNMEDYSSLPARRLVHLVQKYVHHCQMKDIEENVRKSRSLNDNVFMILDKMESLQNKRAQKWADRMDEMGSERLRLANLLMETLNGIEQESGIFLIKPMYSYKARALTDKYQAKVSQKAYRPPRELSPLPGHGRHSQQSHLAPAPTPSSNARGYNKSDKVMSEERKASPDDPGAGILGAAPNWVGEQPTSSWNPGASEAAELPDEHLFRINNLMNTPKILEMDVNRMLIGQNNISAKIIGGSPTSIASNLRSYVSVQRQPQNGPIKKDHLRPKSTDYVSSMDIALMNEYRQRGIDSSAAPPTTPMRDSLPQSAASMKRARFSDMDGHVSKSLPNTPPPLPPITRQSTKSSDLPVPPASPPGSSLRQSPPIMNDDDDIIPSHVTKVIATSSKGELTLDNMNPET</sequence>
<gene>
    <name evidence="3" type="ORF">OFUS_LOCUS15536</name>
</gene>
<feature type="compositionally biased region" description="Basic and acidic residues" evidence="2">
    <location>
        <begin position="1480"/>
        <end position="1494"/>
    </location>
</feature>
<feature type="compositionally biased region" description="Basic and acidic residues" evidence="2">
    <location>
        <begin position="431"/>
        <end position="441"/>
    </location>
</feature>
<evidence type="ECO:0000256" key="2">
    <source>
        <dbReference type="SAM" id="MobiDB-lite"/>
    </source>
</evidence>
<feature type="region of interest" description="Disordered" evidence="2">
    <location>
        <begin position="395"/>
        <end position="558"/>
    </location>
</feature>
<protein>
    <submittedName>
        <fullName evidence="3">Uncharacterized protein</fullName>
    </submittedName>
</protein>
<evidence type="ECO:0000313" key="4">
    <source>
        <dbReference type="Proteomes" id="UP000749559"/>
    </source>
</evidence>
<accession>A0A8S4PCB2</accession>
<feature type="compositionally biased region" description="Basic and acidic residues" evidence="2">
    <location>
        <begin position="395"/>
        <end position="414"/>
    </location>
</feature>
<feature type="coiled-coil region" evidence="1">
    <location>
        <begin position="628"/>
        <end position="683"/>
    </location>
</feature>
<reference evidence="3" key="1">
    <citation type="submission" date="2022-03" db="EMBL/GenBank/DDBJ databases">
        <authorList>
            <person name="Martin C."/>
        </authorList>
    </citation>
    <scope>NUCLEOTIDE SEQUENCE</scope>
</reference>
<evidence type="ECO:0000256" key="1">
    <source>
        <dbReference type="SAM" id="Coils"/>
    </source>
</evidence>
<feature type="compositionally biased region" description="Low complexity" evidence="2">
    <location>
        <begin position="442"/>
        <end position="457"/>
    </location>
</feature>
<dbReference type="PANTHER" id="PTHR37915">
    <property type="match status" value="1"/>
</dbReference>
<name>A0A8S4PCB2_OWEFU</name>
<dbReference type="Proteomes" id="UP000749559">
    <property type="component" value="Unassembled WGS sequence"/>
</dbReference>
<evidence type="ECO:0000313" key="3">
    <source>
        <dbReference type="EMBL" id="CAH1790320.1"/>
    </source>
</evidence>